<dbReference type="GO" id="GO:0000287">
    <property type="term" value="F:magnesium ion binding"/>
    <property type="evidence" value="ECO:0007669"/>
    <property type="project" value="UniProtKB-UniRule"/>
</dbReference>
<dbReference type="EC" id="2.7.1.71" evidence="3 11"/>
<dbReference type="InterPro" id="IPR027417">
    <property type="entry name" value="P-loop_NTPase"/>
</dbReference>
<dbReference type="PANTHER" id="PTHR21087:SF16">
    <property type="entry name" value="SHIKIMATE KINASE 1, CHLOROPLASTIC"/>
    <property type="match status" value="1"/>
</dbReference>
<dbReference type="Gene3D" id="3.40.50.300">
    <property type="entry name" value="P-loop containing nucleotide triphosphate hydrolases"/>
    <property type="match status" value="1"/>
</dbReference>
<gene>
    <name evidence="11" type="primary">aroK</name>
    <name evidence="12" type="ORF">SAMN05421663_10677</name>
</gene>
<keyword evidence="4 11" id="KW-0028">Amino-acid biosynthesis</keyword>
<dbReference type="UniPathway" id="UPA00053">
    <property type="reaction ID" value="UER00088"/>
</dbReference>
<feature type="binding site" evidence="11">
    <location>
        <position position="92"/>
    </location>
    <ligand>
        <name>substrate</name>
    </ligand>
</feature>
<organism evidence="12 13">
    <name type="scientific">Terribacillus halophilus</name>
    <dbReference type="NCBI Taxonomy" id="361279"/>
    <lineage>
        <taxon>Bacteria</taxon>
        <taxon>Bacillati</taxon>
        <taxon>Bacillota</taxon>
        <taxon>Bacilli</taxon>
        <taxon>Bacillales</taxon>
        <taxon>Bacillaceae</taxon>
        <taxon>Terribacillus</taxon>
    </lineage>
</organism>
<dbReference type="HAMAP" id="MF_00109">
    <property type="entry name" value="Shikimate_kinase"/>
    <property type="match status" value="1"/>
</dbReference>
<sequence>MRTMSRQHIPVRAKNIVLIGFMGVGKTTIGKLVADKLFRDFIDIDIEIERRYGMTIPEIFAQHGEGYFREIERHTVIDICDNKQCNIVSLGGGAFKQEAIREKCLDSCLVLFLDLSWDRWKERMDLLIENRPVLHNKSVDEVQQIFDERQAIYAEHNARVTTDNLNPEEVADYIVEILKLGWELHEPLS</sequence>
<comment type="subunit">
    <text evidence="11">Monomer.</text>
</comment>
<reference evidence="13" key="1">
    <citation type="submission" date="2016-10" db="EMBL/GenBank/DDBJ databases">
        <authorList>
            <person name="Varghese N."/>
            <person name="Submissions S."/>
        </authorList>
    </citation>
    <scope>NUCLEOTIDE SEQUENCE [LARGE SCALE GENOMIC DNA]</scope>
    <source>
        <strain evidence="13">DSM 21620</strain>
    </source>
</reference>
<feature type="binding site" evidence="11">
    <location>
        <position position="69"/>
    </location>
    <ligand>
        <name>substrate</name>
    </ligand>
</feature>
<dbReference type="STRING" id="361279.SAMN05421663_10677"/>
<comment type="pathway">
    <text evidence="1 11">Metabolic intermediate biosynthesis; chorismate biosynthesis; chorismate from D-erythrose 4-phosphate and phosphoenolpyruvate: step 5/7.</text>
</comment>
<dbReference type="CDD" id="cd00464">
    <property type="entry name" value="SK"/>
    <property type="match status" value="1"/>
</dbReference>
<dbReference type="GO" id="GO:0004765">
    <property type="term" value="F:shikimate kinase activity"/>
    <property type="evidence" value="ECO:0007669"/>
    <property type="project" value="UniProtKB-UniRule"/>
</dbReference>
<dbReference type="GO" id="GO:0005524">
    <property type="term" value="F:ATP binding"/>
    <property type="evidence" value="ECO:0007669"/>
    <property type="project" value="UniProtKB-UniRule"/>
</dbReference>
<evidence type="ECO:0000256" key="9">
    <source>
        <dbReference type="ARBA" id="ARBA00023141"/>
    </source>
</evidence>
<keyword evidence="11" id="KW-0963">Cytoplasm</keyword>
<dbReference type="GO" id="GO:0008652">
    <property type="term" value="P:amino acid biosynthetic process"/>
    <property type="evidence" value="ECO:0007669"/>
    <property type="project" value="UniProtKB-KW"/>
</dbReference>
<keyword evidence="6 11" id="KW-0547">Nucleotide-binding</keyword>
<dbReference type="PANTHER" id="PTHR21087">
    <property type="entry name" value="SHIKIMATE KINASE"/>
    <property type="match status" value="1"/>
</dbReference>
<evidence type="ECO:0000256" key="10">
    <source>
        <dbReference type="ARBA" id="ARBA00048567"/>
    </source>
</evidence>
<accession>A0A1G6RJZ2</accession>
<evidence type="ECO:0000256" key="6">
    <source>
        <dbReference type="ARBA" id="ARBA00022741"/>
    </source>
</evidence>
<dbReference type="InterPro" id="IPR031322">
    <property type="entry name" value="Shikimate/glucono_kinase"/>
</dbReference>
<dbReference type="SUPFAM" id="SSF52540">
    <property type="entry name" value="P-loop containing nucleoside triphosphate hydrolases"/>
    <property type="match status" value="1"/>
</dbReference>
<evidence type="ECO:0000256" key="1">
    <source>
        <dbReference type="ARBA" id="ARBA00004842"/>
    </source>
</evidence>
<dbReference type="Proteomes" id="UP000198666">
    <property type="component" value="Unassembled WGS sequence"/>
</dbReference>
<evidence type="ECO:0000256" key="3">
    <source>
        <dbReference type="ARBA" id="ARBA00012154"/>
    </source>
</evidence>
<keyword evidence="11" id="KW-0460">Magnesium</keyword>
<feature type="binding site" evidence="11">
    <location>
        <begin position="23"/>
        <end position="28"/>
    </location>
    <ligand>
        <name>ATP</name>
        <dbReference type="ChEBI" id="CHEBI:30616"/>
    </ligand>
</feature>
<evidence type="ECO:0000256" key="8">
    <source>
        <dbReference type="ARBA" id="ARBA00022840"/>
    </source>
</evidence>
<proteinExistence type="inferred from homology"/>
<keyword evidence="7 11" id="KW-0418">Kinase</keyword>
<evidence type="ECO:0000256" key="5">
    <source>
        <dbReference type="ARBA" id="ARBA00022679"/>
    </source>
</evidence>
<dbReference type="GO" id="GO:0009073">
    <property type="term" value="P:aromatic amino acid family biosynthetic process"/>
    <property type="evidence" value="ECO:0007669"/>
    <property type="project" value="UniProtKB-KW"/>
</dbReference>
<feature type="binding site" evidence="11">
    <location>
        <position position="45"/>
    </location>
    <ligand>
        <name>substrate</name>
    </ligand>
</feature>
<keyword evidence="11" id="KW-0479">Metal-binding</keyword>
<name>A0A1G6RJZ2_9BACI</name>
<dbReference type="AlphaFoldDB" id="A0A1G6RJZ2"/>
<feature type="binding site" evidence="11">
    <location>
        <position position="27"/>
    </location>
    <ligand>
        <name>Mg(2+)</name>
        <dbReference type="ChEBI" id="CHEBI:18420"/>
    </ligand>
</feature>
<keyword evidence="13" id="KW-1185">Reference proteome</keyword>
<protein>
    <recommendedName>
        <fullName evidence="3 11">Shikimate kinase</fullName>
        <shortName evidence="11">SK</shortName>
        <ecNumber evidence="3 11">2.7.1.71</ecNumber>
    </recommendedName>
</protein>
<comment type="cofactor">
    <cofactor evidence="11">
        <name>Mg(2+)</name>
        <dbReference type="ChEBI" id="CHEBI:18420"/>
    </cofactor>
    <text evidence="11">Binds 1 Mg(2+) ion per subunit.</text>
</comment>
<comment type="catalytic activity">
    <reaction evidence="10 11">
        <text>shikimate + ATP = 3-phosphoshikimate + ADP + H(+)</text>
        <dbReference type="Rhea" id="RHEA:13121"/>
        <dbReference type="ChEBI" id="CHEBI:15378"/>
        <dbReference type="ChEBI" id="CHEBI:30616"/>
        <dbReference type="ChEBI" id="CHEBI:36208"/>
        <dbReference type="ChEBI" id="CHEBI:145989"/>
        <dbReference type="ChEBI" id="CHEBI:456216"/>
        <dbReference type="EC" id="2.7.1.71"/>
    </reaction>
</comment>
<comment type="caution">
    <text evidence="11">Lacks conserved residue(s) required for the propagation of feature annotation.</text>
</comment>
<evidence type="ECO:0000256" key="2">
    <source>
        <dbReference type="ARBA" id="ARBA00006997"/>
    </source>
</evidence>
<evidence type="ECO:0000256" key="11">
    <source>
        <dbReference type="HAMAP-Rule" id="MF_00109"/>
    </source>
</evidence>
<comment type="similarity">
    <text evidence="2 11">Belongs to the shikimate kinase family.</text>
</comment>
<evidence type="ECO:0000256" key="4">
    <source>
        <dbReference type="ARBA" id="ARBA00022605"/>
    </source>
</evidence>
<dbReference type="PROSITE" id="PS01128">
    <property type="entry name" value="SHIKIMATE_KINASE"/>
    <property type="match status" value="1"/>
</dbReference>
<dbReference type="InterPro" id="IPR023000">
    <property type="entry name" value="Shikimate_kinase_CS"/>
</dbReference>
<dbReference type="GO" id="GO:0005829">
    <property type="term" value="C:cytosol"/>
    <property type="evidence" value="ECO:0007669"/>
    <property type="project" value="TreeGrafter"/>
</dbReference>
<keyword evidence="9 11" id="KW-0057">Aromatic amino acid biosynthesis</keyword>
<evidence type="ECO:0000313" key="13">
    <source>
        <dbReference type="Proteomes" id="UP000198666"/>
    </source>
</evidence>
<dbReference type="InterPro" id="IPR000623">
    <property type="entry name" value="Shikimate_kinase/TSH1"/>
</dbReference>
<dbReference type="Pfam" id="PF01202">
    <property type="entry name" value="SKI"/>
    <property type="match status" value="1"/>
</dbReference>
<dbReference type="EMBL" id="FMZB01000006">
    <property type="protein sequence ID" value="SDD04297.1"/>
    <property type="molecule type" value="Genomic_DNA"/>
</dbReference>
<comment type="function">
    <text evidence="11">Catalyzes the specific phosphorylation of the 3-hydroxyl group of shikimic acid using ATP as a cosubstrate.</text>
</comment>
<keyword evidence="8 11" id="KW-0067">ATP-binding</keyword>
<comment type="subcellular location">
    <subcellularLocation>
        <location evidence="11">Cytoplasm</location>
    </subcellularLocation>
</comment>
<evidence type="ECO:0000256" key="7">
    <source>
        <dbReference type="ARBA" id="ARBA00022777"/>
    </source>
</evidence>
<dbReference type="GO" id="GO:0009423">
    <property type="term" value="P:chorismate biosynthetic process"/>
    <property type="evidence" value="ECO:0007669"/>
    <property type="project" value="UniProtKB-UniRule"/>
</dbReference>
<dbReference type="PRINTS" id="PR01100">
    <property type="entry name" value="SHIKIMTKNASE"/>
</dbReference>
<feature type="binding site" evidence="11">
    <location>
        <position position="131"/>
    </location>
    <ligand>
        <name>ATP</name>
        <dbReference type="ChEBI" id="CHEBI:30616"/>
    </ligand>
</feature>
<keyword evidence="5 11" id="KW-0808">Transferase</keyword>
<feature type="binding site" evidence="11">
    <location>
        <position position="149"/>
    </location>
    <ligand>
        <name>substrate</name>
    </ligand>
</feature>
<evidence type="ECO:0000313" key="12">
    <source>
        <dbReference type="EMBL" id="SDD04297.1"/>
    </source>
</evidence>